<comment type="caution">
    <text evidence="1">The sequence shown here is derived from an EMBL/GenBank/DDBJ whole genome shotgun (WGS) entry which is preliminary data.</text>
</comment>
<protein>
    <recommendedName>
        <fullName evidence="3">Four helix bundle protein</fullName>
    </recommendedName>
</protein>
<evidence type="ECO:0000313" key="1">
    <source>
        <dbReference type="EMBL" id="OHA08500.1"/>
    </source>
</evidence>
<dbReference type="STRING" id="1802280.A3B37_00145"/>
<evidence type="ECO:0008006" key="3">
    <source>
        <dbReference type="Google" id="ProtNLM"/>
    </source>
</evidence>
<name>A0A1G2LAA2_9BACT</name>
<dbReference type="EMBL" id="MHQS01000015">
    <property type="protein sequence ID" value="OHA08500.1"/>
    <property type="molecule type" value="Genomic_DNA"/>
</dbReference>
<dbReference type="Gene3D" id="1.20.1440.60">
    <property type="entry name" value="23S rRNA-intervening sequence"/>
    <property type="match status" value="1"/>
</dbReference>
<dbReference type="InterPro" id="IPR012657">
    <property type="entry name" value="23S_rRNA-intervening_sequence"/>
</dbReference>
<evidence type="ECO:0000313" key="2">
    <source>
        <dbReference type="Proteomes" id="UP000176705"/>
    </source>
</evidence>
<gene>
    <name evidence="1" type="ORF">A3B37_00145</name>
</gene>
<dbReference type="SUPFAM" id="SSF158446">
    <property type="entry name" value="IVS-encoded protein-like"/>
    <property type="match status" value="1"/>
</dbReference>
<sequence length="130" mass="15098">MASVRHFRELKVWQIANEIRKDVYRVTNKFPPTERYTLIPQLRRAAHSIAANIAEGYGRFHYRENIQFCRQARGSLEEVCDGIGFAGELQLLPAEELRAIDGRVDECHKVLNAYIQAIQKRKNERQATND</sequence>
<reference evidence="1 2" key="1">
    <citation type="journal article" date="2016" name="Nat. Commun.">
        <title>Thousands of microbial genomes shed light on interconnected biogeochemical processes in an aquifer system.</title>
        <authorList>
            <person name="Anantharaman K."/>
            <person name="Brown C.T."/>
            <person name="Hug L.A."/>
            <person name="Sharon I."/>
            <person name="Castelle C.J."/>
            <person name="Probst A.J."/>
            <person name="Thomas B.C."/>
            <person name="Singh A."/>
            <person name="Wilkins M.J."/>
            <person name="Karaoz U."/>
            <person name="Brodie E.L."/>
            <person name="Williams K.H."/>
            <person name="Hubbard S.S."/>
            <person name="Banfield J.F."/>
        </authorList>
    </citation>
    <scope>NUCLEOTIDE SEQUENCE [LARGE SCALE GENOMIC DNA]</scope>
</reference>
<dbReference type="PANTHER" id="PTHR38471:SF2">
    <property type="entry name" value="FOUR HELIX BUNDLE PROTEIN"/>
    <property type="match status" value="1"/>
</dbReference>
<accession>A0A1G2LAA2</accession>
<dbReference type="PANTHER" id="PTHR38471">
    <property type="entry name" value="FOUR HELIX BUNDLE PROTEIN"/>
    <property type="match status" value="1"/>
</dbReference>
<dbReference type="AlphaFoldDB" id="A0A1G2LAA2"/>
<dbReference type="NCBIfam" id="TIGR02436">
    <property type="entry name" value="four helix bundle protein"/>
    <property type="match status" value="1"/>
</dbReference>
<dbReference type="InterPro" id="IPR036583">
    <property type="entry name" value="23S_rRNA_IVS_sf"/>
</dbReference>
<organism evidence="1 2">
    <name type="scientific">Candidatus Sungbacteria bacterium RIFCSPLOWO2_01_FULL_59_16</name>
    <dbReference type="NCBI Taxonomy" id="1802280"/>
    <lineage>
        <taxon>Bacteria</taxon>
        <taxon>Candidatus Sungiibacteriota</taxon>
    </lineage>
</organism>
<dbReference type="CDD" id="cd16377">
    <property type="entry name" value="23S_rRNA_IVP_like"/>
    <property type="match status" value="1"/>
</dbReference>
<dbReference type="Proteomes" id="UP000176705">
    <property type="component" value="Unassembled WGS sequence"/>
</dbReference>
<dbReference type="Pfam" id="PF05635">
    <property type="entry name" value="23S_rRNA_IVP"/>
    <property type="match status" value="1"/>
</dbReference>
<proteinExistence type="predicted"/>